<dbReference type="Gene3D" id="3.50.50.60">
    <property type="entry name" value="FAD/NAD(P)-binding domain"/>
    <property type="match status" value="1"/>
</dbReference>
<organism evidence="12 13">
    <name type="scientific">Daphnia sinensis</name>
    <dbReference type="NCBI Taxonomy" id="1820382"/>
    <lineage>
        <taxon>Eukaryota</taxon>
        <taxon>Metazoa</taxon>
        <taxon>Ecdysozoa</taxon>
        <taxon>Arthropoda</taxon>
        <taxon>Crustacea</taxon>
        <taxon>Branchiopoda</taxon>
        <taxon>Diplostraca</taxon>
        <taxon>Cladocera</taxon>
        <taxon>Anomopoda</taxon>
        <taxon>Daphniidae</taxon>
        <taxon>Daphnia</taxon>
        <taxon>Daphnia similis group</taxon>
    </lineage>
</organism>
<protein>
    <recommendedName>
        <fullName evidence="9">Kynurenine 3-monooxygenase</fullName>
        <ecNumber evidence="9">1.14.13.9</ecNumber>
    </recommendedName>
    <alternativeName>
        <fullName evidence="9">Kynurenine 3-hydroxylase</fullName>
    </alternativeName>
</protein>
<evidence type="ECO:0000256" key="7">
    <source>
        <dbReference type="ARBA" id="ARBA00023033"/>
    </source>
</evidence>
<dbReference type="PRINTS" id="PR00420">
    <property type="entry name" value="RNGMNOXGNASE"/>
</dbReference>
<dbReference type="Pfam" id="PF01494">
    <property type="entry name" value="FAD_binding_3"/>
    <property type="match status" value="1"/>
</dbReference>
<comment type="subcellular location">
    <subcellularLocation>
        <location evidence="9">Mitochondrion</location>
    </subcellularLocation>
    <subcellularLocation>
        <location evidence="9">Membrane</location>
        <topology evidence="9">Multi-pass membrane protein</topology>
    </subcellularLocation>
</comment>
<dbReference type="Proteomes" id="UP000820818">
    <property type="component" value="Linkage Group LG4"/>
</dbReference>
<keyword evidence="9 10" id="KW-0472">Membrane</keyword>
<keyword evidence="5 9" id="KW-0521">NADP</keyword>
<dbReference type="GO" id="GO:0005741">
    <property type="term" value="C:mitochondrial outer membrane"/>
    <property type="evidence" value="ECO:0007669"/>
    <property type="project" value="TreeGrafter"/>
</dbReference>
<keyword evidence="7 9" id="KW-0503">Monooxygenase</keyword>
<dbReference type="AlphaFoldDB" id="A0AAD5LBG2"/>
<dbReference type="FunFam" id="3.50.50.60:FF:000185">
    <property type="entry name" value="Kynurenine 3-monooxygenase"/>
    <property type="match status" value="1"/>
</dbReference>
<comment type="cofactor">
    <cofactor evidence="1 9">
        <name>FAD</name>
        <dbReference type="ChEBI" id="CHEBI:57692"/>
    </cofactor>
</comment>
<comment type="function">
    <text evidence="9">Catalyzes the hydroxylation of L-kynurenine (L-Kyn) to form 3-hydroxy-L-kynurenine (L-3OHKyn). Required for synthesis of quinolinic acid.</text>
</comment>
<dbReference type="GO" id="GO:0071949">
    <property type="term" value="F:FAD binding"/>
    <property type="evidence" value="ECO:0007669"/>
    <property type="project" value="InterPro"/>
</dbReference>
<evidence type="ECO:0000313" key="12">
    <source>
        <dbReference type="EMBL" id="KAI9559600.1"/>
    </source>
</evidence>
<gene>
    <name evidence="12" type="ORF">GHT06_013605</name>
</gene>
<dbReference type="InterPro" id="IPR036188">
    <property type="entry name" value="FAD/NAD-bd_sf"/>
</dbReference>
<feature type="domain" description="FAD-binding" evidence="11">
    <location>
        <begin position="10"/>
        <end position="362"/>
    </location>
</feature>
<dbReference type="PANTHER" id="PTHR46028">
    <property type="entry name" value="KYNURENINE 3-MONOOXYGENASE"/>
    <property type="match status" value="1"/>
</dbReference>
<keyword evidence="4 9" id="KW-0274">FAD</keyword>
<comment type="similarity">
    <text evidence="9">Belongs to the aromatic-ring hydroxylase family. KMO subfamily.</text>
</comment>
<evidence type="ECO:0000259" key="11">
    <source>
        <dbReference type="Pfam" id="PF01494"/>
    </source>
</evidence>
<accession>A0AAD5LBG2</accession>
<sequence>MTSQDPQKKLKIAVVGGGLVGSLQACYMAKRGHHVELYELRDDIRLMEHVPGRSINLAMSIRGRSGLREVGLEDEIIKNHGLPMEARMIHRLDGSTYQIPYGKKGQCIYSVGRRFVNEVLLNAAEKLPNVHFNFAHKLVNSDLDKGTMTFKNLKSGEIVETDADLILGTDGAYSAVRKQFMKRARFNYSQEYIPCYYLELCIPPTASGNFAMNPKCLHIWPRGSFMMIALPNQDASWTVTLFMPHEMFEELTTPEKLIAFFQTHYPDSLPLIGKERLVKDYFATKPSGLISVKCYPHQAGKALLMGDAAHAMVPFYGQGMNAGFEDCLVFNEFLNQYGDHNLEKVLPAYTEYRHVDAHAICDLALYNFIEMRDLVNRFSFLVRKRFDTVMHWLFPNWWVPLYTSVTFSRMRYHLCIENKKWQDRVVRKLLWSTGTAVVATAVVAVYNFRSYLQKLF</sequence>
<keyword evidence="2 9" id="KW-0285">Flavoprotein</keyword>
<comment type="pathway">
    <text evidence="9">Cofactor biosynthesis; NAD(+) biosynthesis; quinolinate from L-kynurenine: step 1/3.</text>
</comment>
<evidence type="ECO:0000313" key="13">
    <source>
        <dbReference type="Proteomes" id="UP000820818"/>
    </source>
</evidence>
<evidence type="ECO:0000256" key="8">
    <source>
        <dbReference type="ARBA" id="ARBA00047818"/>
    </source>
</evidence>
<dbReference type="EMBL" id="WJBH02000004">
    <property type="protein sequence ID" value="KAI9559600.1"/>
    <property type="molecule type" value="Genomic_DNA"/>
</dbReference>
<dbReference type="PANTHER" id="PTHR46028:SF2">
    <property type="entry name" value="KYNURENINE 3-MONOOXYGENASE"/>
    <property type="match status" value="1"/>
</dbReference>
<keyword evidence="13" id="KW-1185">Reference proteome</keyword>
<evidence type="ECO:0000256" key="2">
    <source>
        <dbReference type="ARBA" id="ARBA00022630"/>
    </source>
</evidence>
<keyword evidence="6 9" id="KW-0560">Oxidoreductase</keyword>
<evidence type="ECO:0000256" key="4">
    <source>
        <dbReference type="ARBA" id="ARBA00022827"/>
    </source>
</evidence>
<dbReference type="EC" id="1.14.13.9" evidence="9"/>
<keyword evidence="9" id="KW-0496">Mitochondrion</keyword>
<dbReference type="GO" id="GO:0034354">
    <property type="term" value="P:'de novo' NAD+ biosynthetic process from L-tryptophan"/>
    <property type="evidence" value="ECO:0007669"/>
    <property type="project" value="UniProtKB-UniRule"/>
</dbReference>
<feature type="transmembrane region" description="Helical" evidence="10">
    <location>
        <begin position="389"/>
        <end position="408"/>
    </location>
</feature>
<comment type="catalytic activity">
    <reaction evidence="8 9">
        <text>L-kynurenine + NADPH + O2 + H(+) = 3-hydroxy-L-kynurenine + NADP(+) + H2O</text>
        <dbReference type="Rhea" id="RHEA:20545"/>
        <dbReference type="ChEBI" id="CHEBI:15377"/>
        <dbReference type="ChEBI" id="CHEBI:15378"/>
        <dbReference type="ChEBI" id="CHEBI:15379"/>
        <dbReference type="ChEBI" id="CHEBI:57783"/>
        <dbReference type="ChEBI" id="CHEBI:57959"/>
        <dbReference type="ChEBI" id="CHEBI:58125"/>
        <dbReference type="ChEBI" id="CHEBI:58349"/>
        <dbReference type="EC" id="1.14.13.9"/>
    </reaction>
</comment>
<dbReference type="GO" id="GO:0019805">
    <property type="term" value="P:quinolinate biosynthetic process"/>
    <property type="evidence" value="ECO:0007669"/>
    <property type="project" value="UniProtKB-UniRule"/>
</dbReference>
<dbReference type="HAMAP" id="MF_01971">
    <property type="entry name" value="Kynurenine_monooxygenase"/>
    <property type="match status" value="1"/>
</dbReference>
<dbReference type="GO" id="GO:0004502">
    <property type="term" value="F:kynurenine 3-monooxygenase activity"/>
    <property type="evidence" value="ECO:0007669"/>
    <property type="project" value="UniProtKB-UniRule"/>
</dbReference>
<feature type="transmembrane region" description="Helical" evidence="10">
    <location>
        <begin position="429"/>
        <end position="448"/>
    </location>
</feature>
<evidence type="ECO:0000256" key="10">
    <source>
        <dbReference type="SAM" id="Phobius"/>
    </source>
</evidence>
<dbReference type="InterPro" id="IPR027545">
    <property type="entry name" value="Kynurenine_monooxygenase"/>
</dbReference>
<name>A0AAD5LBG2_9CRUS</name>
<dbReference type="InterPro" id="IPR002938">
    <property type="entry name" value="FAD-bd"/>
</dbReference>
<dbReference type="GO" id="GO:0070189">
    <property type="term" value="P:kynurenine metabolic process"/>
    <property type="evidence" value="ECO:0007669"/>
    <property type="project" value="TreeGrafter"/>
</dbReference>
<keyword evidence="10" id="KW-1133">Transmembrane helix</keyword>
<evidence type="ECO:0000256" key="5">
    <source>
        <dbReference type="ARBA" id="ARBA00022857"/>
    </source>
</evidence>
<evidence type="ECO:0000256" key="6">
    <source>
        <dbReference type="ARBA" id="ARBA00023002"/>
    </source>
</evidence>
<dbReference type="GO" id="GO:0043420">
    <property type="term" value="P:anthranilate metabolic process"/>
    <property type="evidence" value="ECO:0007669"/>
    <property type="project" value="UniProtKB-UniRule"/>
</dbReference>
<dbReference type="GO" id="GO:0006569">
    <property type="term" value="P:L-tryptophan catabolic process"/>
    <property type="evidence" value="ECO:0007669"/>
    <property type="project" value="UniProtKB-UniRule"/>
</dbReference>
<evidence type="ECO:0000256" key="9">
    <source>
        <dbReference type="HAMAP-Rule" id="MF_03018"/>
    </source>
</evidence>
<keyword evidence="10" id="KW-0812">Transmembrane</keyword>
<dbReference type="SUPFAM" id="SSF51905">
    <property type="entry name" value="FAD/NAD(P)-binding domain"/>
    <property type="match status" value="1"/>
</dbReference>
<comment type="caution">
    <text evidence="12">The sequence shown here is derived from an EMBL/GenBank/DDBJ whole genome shotgun (WGS) entry which is preliminary data.</text>
</comment>
<evidence type="ECO:0000256" key="1">
    <source>
        <dbReference type="ARBA" id="ARBA00001974"/>
    </source>
</evidence>
<reference evidence="12 13" key="1">
    <citation type="submission" date="2022-05" db="EMBL/GenBank/DDBJ databases">
        <title>A multi-omics perspective on studying reproductive biology in Daphnia sinensis.</title>
        <authorList>
            <person name="Jia J."/>
        </authorList>
    </citation>
    <scope>NUCLEOTIDE SEQUENCE [LARGE SCALE GENOMIC DNA]</scope>
    <source>
        <strain evidence="12 13">WSL</strain>
    </source>
</reference>
<keyword evidence="3 9" id="KW-0662">Pyridine nucleotide biosynthesis</keyword>
<evidence type="ECO:0000256" key="3">
    <source>
        <dbReference type="ARBA" id="ARBA00022642"/>
    </source>
</evidence>
<proteinExistence type="inferred from homology"/>